<dbReference type="Proteomes" id="UP000494106">
    <property type="component" value="Unassembled WGS sequence"/>
</dbReference>
<dbReference type="EMBL" id="CADEBC010000510">
    <property type="protein sequence ID" value="CAB3241462.1"/>
    <property type="molecule type" value="Genomic_DNA"/>
</dbReference>
<keyword evidence="1" id="KW-0812">Transmembrane</keyword>
<evidence type="ECO:0000313" key="2">
    <source>
        <dbReference type="EMBL" id="CAB3241462.1"/>
    </source>
</evidence>
<accession>A0A8S1A5Q7</accession>
<evidence type="ECO:0000313" key="3">
    <source>
        <dbReference type="Proteomes" id="UP000494106"/>
    </source>
</evidence>
<proteinExistence type="predicted"/>
<protein>
    <submittedName>
        <fullName evidence="2">Uncharacterized protein</fullName>
    </submittedName>
</protein>
<dbReference type="AlphaFoldDB" id="A0A8S1A5Q7"/>
<evidence type="ECO:0000256" key="1">
    <source>
        <dbReference type="SAM" id="Phobius"/>
    </source>
</evidence>
<comment type="caution">
    <text evidence="2">The sequence shown here is derived from an EMBL/GenBank/DDBJ whole genome shotgun (WGS) entry which is preliminary data.</text>
</comment>
<sequence length="203" mass="22574">MEIITPLQPVGYVAGAHSFILHIARIAGIAPISFEKVRGGWRIRFSWFFYAYCVLVEIVLLYDTRDDMVDGYEAASNTGFMRIVTIVLGTIQLVVGLVIGFTGHHRMSFVIDSMAHLEQESMTIKKTWVHQQNVVVDDGQSDSAILNIAIMPKYYFSAVSVGLDDFHILQRSPSTIAFNAVPHGRYELGIHSATAENLPGENT</sequence>
<name>A0A8S1A5Q7_ARCPL</name>
<reference evidence="2 3" key="1">
    <citation type="submission" date="2020-04" db="EMBL/GenBank/DDBJ databases">
        <authorList>
            <person name="Wallbank WR R."/>
            <person name="Pardo Diaz C."/>
            <person name="Kozak K."/>
            <person name="Martin S."/>
            <person name="Jiggins C."/>
            <person name="Moest M."/>
            <person name="Warren A I."/>
            <person name="Byers J.R.P. K."/>
            <person name="Montejo-Kovacevich G."/>
            <person name="Yen C E."/>
        </authorList>
    </citation>
    <scope>NUCLEOTIDE SEQUENCE [LARGE SCALE GENOMIC DNA]</scope>
</reference>
<keyword evidence="1" id="KW-0472">Membrane</keyword>
<keyword evidence="3" id="KW-1185">Reference proteome</keyword>
<keyword evidence="1" id="KW-1133">Transmembrane helix</keyword>
<feature type="transmembrane region" description="Helical" evidence="1">
    <location>
        <begin position="12"/>
        <end position="33"/>
    </location>
</feature>
<dbReference type="OrthoDB" id="6478931at2759"/>
<feature type="transmembrane region" description="Helical" evidence="1">
    <location>
        <begin position="45"/>
        <end position="62"/>
    </location>
</feature>
<gene>
    <name evidence="2" type="ORF">APLA_LOCUS8638</name>
</gene>
<organism evidence="2 3">
    <name type="scientific">Arctia plantaginis</name>
    <name type="common">Wood tiger moth</name>
    <name type="synonym">Phalaena plantaginis</name>
    <dbReference type="NCBI Taxonomy" id="874455"/>
    <lineage>
        <taxon>Eukaryota</taxon>
        <taxon>Metazoa</taxon>
        <taxon>Ecdysozoa</taxon>
        <taxon>Arthropoda</taxon>
        <taxon>Hexapoda</taxon>
        <taxon>Insecta</taxon>
        <taxon>Pterygota</taxon>
        <taxon>Neoptera</taxon>
        <taxon>Endopterygota</taxon>
        <taxon>Lepidoptera</taxon>
        <taxon>Glossata</taxon>
        <taxon>Ditrysia</taxon>
        <taxon>Noctuoidea</taxon>
        <taxon>Erebidae</taxon>
        <taxon>Arctiinae</taxon>
        <taxon>Arctia</taxon>
    </lineage>
</organism>
<feature type="transmembrane region" description="Helical" evidence="1">
    <location>
        <begin position="82"/>
        <end position="101"/>
    </location>
</feature>